<dbReference type="EMBL" id="HG992981">
    <property type="protein sequence ID" value="CAE7179378.1"/>
    <property type="molecule type" value="Genomic_DNA"/>
</dbReference>
<dbReference type="Proteomes" id="UP000472372">
    <property type="component" value="Chromosome 5"/>
</dbReference>
<reference evidence="1" key="1">
    <citation type="submission" date="2021-02" db="EMBL/GenBank/DDBJ databases">
        <authorList>
            <person name="Syme A R."/>
            <person name="Syme A R."/>
            <person name="Moolhuijzen P."/>
        </authorList>
    </citation>
    <scope>NUCLEOTIDE SEQUENCE</scope>
    <source>
        <strain evidence="1">W1-1</strain>
    </source>
</reference>
<sequence length="306" mass="33077">MSSTKRTLLLFLPIAFLLSTAVAITFLERTSKNAFYSHLSRNERNGAFELILPGQHGSQETSITHLDVNDGPIYALLGLCTLVYGMCALSAAGMWQLRRVQDTAGHERAWVWVLGVGNLVLVAAGVAAFVYGTSVQGSERKWESLGDVGMGDQEHTRETWVCGVQEFFPEEGWAGKACGMQKAMRFLMLGLMGAAVLVLGSVAVVVRGRGGWKWVGGGRGRYAGFQGVYEMQTPGMSVPYVGAQGGQWMQQPGHGQPVQQWVPQTYQPIQQMGSQPVLQHAAQPVAQPIVGVPKSDATVSQRPMVG</sequence>
<name>A0A6S6W4L1_9PLEO</name>
<evidence type="ECO:0000313" key="1">
    <source>
        <dbReference type="EMBL" id="CAE7179378.1"/>
    </source>
</evidence>
<evidence type="ECO:0000313" key="2">
    <source>
        <dbReference type="Proteomes" id="UP000472372"/>
    </source>
</evidence>
<proteinExistence type="predicted"/>
<gene>
    <name evidence="1" type="ORF">PTTW11_06534</name>
</gene>
<dbReference type="AlphaFoldDB" id="A0A6S6W4L1"/>
<organism evidence="1 2">
    <name type="scientific">Pyrenophora teres f. teres</name>
    <dbReference type="NCBI Taxonomy" id="97479"/>
    <lineage>
        <taxon>Eukaryota</taxon>
        <taxon>Fungi</taxon>
        <taxon>Dikarya</taxon>
        <taxon>Ascomycota</taxon>
        <taxon>Pezizomycotina</taxon>
        <taxon>Dothideomycetes</taxon>
        <taxon>Pleosporomycetidae</taxon>
        <taxon>Pleosporales</taxon>
        <taxon>Pleosporineae</taxon>
        <taxon>Pleosporaceae</taxon>
        <taxon>Pyrenophora</taxon>
    </lineage>
</organism>
<accession>A0A6S6W4L1</accession>
<protein>
    <submittedName>
        <fullName evidence="1">Uncharacterized protein</fullName>
    </submittedName>
</protein>